<dbReference type="Pfam" id="PF12044">
    <property type="entry name" value="Metallopep"/>
    <property type="match status" value="1"/>
</dbReference>
<gene>
    <name evidence="2" type="ORF">LCOR_06953.1</name>
</gene>
<organism evidence="2 3">
    <name type="scientific">Lichtheimia corymbifera JMRC:FSU:9682</name>
    <dbReference type="NCBI Taxonomy" id="1263082"/>
    <lineage>
        <taxon>Eukaryota</taxon>
        <taxon>Fungi</taxon>
        <taxon>Fungi incertae sedis</taxon>
        <taxon>Mucoromycota</taxon>
        <taxon>Mucoromycotina</taxon>
        <taxon>Mucoromycetes</taxon>
        <taxon>Mucorales</taxon>
        <taxon>Lichtheimiaceae</taxon>
        <taxon>Lichtheimia</taxon>
    </lineage>
</organism>
<dbReference type="InterPro" id="IPR001229">
    <property type="entry name" value="Jacalin-like_lectin_dom"/>
</dbReference>
<keyword evidence="3" id="KW-1185">Reference proteome</keyword>
<dbReference type="PANTHER" id="PTHR21054:SF2">
    <property type="entry name" value="MIP04191P"/>
    <property type="match status" value="1"/>
</dbReference>
<dbReference type="InterPro" id="IPR021917">
    <property type="entry name" value="Unchr_Zn-peptidase-like"/>
</dbReference>
<dbReference type="PANTHER" id="PTHR21054">
    <property type="entry name" value="ZINC METALLOPROTEINASE-RELATED"/>
    <property type="match status" value="1"/>
</dbReference>
<dbReference type="AlphaFoldDB" id="A0A068S0Q1"/>
<evidence type="ECO:0000313" key="2">
    <source>
        <dbReference type="EMBL" id="CDH55849.1"/>
    </source>
</evidence>
<evidence type="ECO:0000259" key="1">
    <source>
        <dbReference type="PROSITE" id="PS51752"/>
    </source>
</evidence>
<dbReference type="PROSITE" id="PS51752">
    <property type="entry name" value="JACALIN_LECTIN"/>
    <property type="match status" value="1"/>
</dbReference>
<dbReference type="InterPro" id="IPR053002">
    <property type="entry name" value="Metalloproteinase_M10B"/>
</dbReference>
<dbReference type="GO" id="GO:0005737">
    <property type="term" value="C:cytoplasm"/>
    <property type="evidence" value="ECO:0007669"/>
    <property type="project" value="TreeGrafter"/>
</dbReference>
<feature type="domain" description="Jacalin-type lectin" evidence="1">
    <location>
        <begin position="504"/>
        <end position="644"/>
    </location>
</feature>
<dbReference type="Gene3D" id="2.100.10.30">
    <property type="entry name" value="Jacalin-like lectin domain"/>
    <property type="match status" value="1"/>
</dbReference>
<dbReference type="SUPFAM" id="SSF51101">
    <property type="entry name" value="Mannose-binding lectins"/>
    <property type="match status" value="1"/>
</dbReference>
<dbReference type="OrthoDB" id="74460at2759"/>
<dbReference type="InterPro" id="IPR036404">
    <property type="entry name" value="Jacalin-like_lectin_dom_sf"/>
</dbReference>
<reference evidence="2" key="1">
    <citation type="submission" date="2013-08" db="EMBL/GenBank/DDBJ databases">
        <title>Gene expansion shapes genome architecture in the human pathogen Lichtheimia corymbifera: an evolutionary genomics analysis in the ancient terrestrial Mucorales (Mucoromycotina).</title>
        <authorList>
            <person name="Schwartze V.U."/>
            <person name="Winter S."/>
            <person name="Shelest E."/>
            <person name="Marcet-Houben M."/>
            <person name="Horn F."/>
            <person name="Wehner S."/>
            <person name="Hoffmann K."/>
            <person name="Riege K."/>
            <person name="Sammeth M."/>
            <person name="Nowrousian M."/>
            <person name="Valiante V."/>
            <person name="Linde J."/>
            <person name="Jacobsen I.D."/>
            <person name="Marz M."/>
            <person name="Brakhage A.A."/>
            <person name="Gabaldon T."/>
            <person name="Bocker S."/>
            <person name="Voigt K."/>
        </authorList>
    </citation>
    <scope>NUCLEOTIDE SEQUENCE [LARGE SCALE GENOMIC DNA]</scope>
    <source>
        <strain evidence="2">FSU 9682</strain>
    </source>
</reference>
<dbReference type="Pfam" id="PF01419">
    <property type="entry name" value="Jacalin"/>
    <property type="match status" value="1"/>
</dbReference>
<sequence>MRIPREDLDNTMPIRVSNIENGQIVHQRILLVNGRTSKSNQFERCMTVSSSDYPTTFWPCVDTHFKVLVHLVPGSNTVTLALEDDPSSATQLIVNYIPLLQNPPLHLCIFVARDSPCKFDVPPEKRGQDTLDVAVEKMRVAGYMWQAFCAEQMQRNGFGWRTFRLDEAWLPDTLSFQDGKRQRHTAQVHIIRSKYSVAEIRDPRRAQQNPNRNDNVPSLHAMFMEDIQRHSLFQHPCIVAGLILDTHWDGKLVLGHAALGGGSGEHRLGIFGSHSLHSWPRNLEEIPLCMMDNTPTDTRYVANDANESGQWWRALNIGMGAMLHEAGHALWLTHTPHGIMSRGYNNWNRTFMAKEPPGGFAIDPSNEGGSKWHRLDIARLRYNPAFRLPSDRYQGPESDDGSAPLIMPLNQHTLHVSAPKCGLAVIELNVNDRYRTHLEFLDTPSSELSLNVHHLKQQAGCNGNDRLTMQAVAANLRSSDCIDIDQFMREHVVHFPAEFPSVPVLKSDGYGHGGLGASLKSSVLFPPHQRKRGRITCIRVHHGSFLDGLVFRWDDGTEDVLGKRGGGSTDFHLYPDEMVVGFNIRSGAWVDGIQLLTSKGRASPWFGGRGGSLYFVQPPVGYRLAGMYSTAGQWMDSIGIYYVHQ</sequence>
<accession>A0A068S0Q1</accession>
<proteinExistence type="predicted"/>
<name>A0A068S0Q1_9FUNG</name>
<dbReference type="VEuPathDB" id="FungiDB:LCOR_06953.1"/>
<evidence type="ECO:0000313" key="3">
    <source>
        <dbReference type="Proteomes" id="UP000027586"/>
    </source>
</evidence>
<dbReference type="Proteomes" id="UP000027586">
    <property type="component" value="Unassembled WGS sequence"/>
</dbReference>
<protein>
    <submittedName>
        <fullName evidence="2">Zinc</fullName>
    </submittedName>
</protein>
<comment type="caution">
    <text evidence="2">The sequence shown here is derived from an EMBL/GenBank/DDBJ whole genome shotgun (WGS) entry which is preliminary data.</text>
</comment>
<dbReference type="EMBL" id="CBTN010000033">
    <property type="protein sequence ID" value="CDH55849.1"/>
    <property type="molecule type" value="Genomic_DNA"/>
</dbReference>